<dbReference type="InterPro" id="IPR005712">
    <property type="entry name" value="Ribosomal_uS5_bac-type"/>
</dbReference>
<dbReference type="HAMAP" id="MF_01307_B">
    <property type="entry name" value="Ribosomal_uS5_B"/>
    <property type="match status" value="1"/>
</dbReference>
<name>A0A0W0GFY4_9CHLR</name>
<dbReference type="GO" id="GO:0042254">
    <property type="term" value="P:ribosome biogenesis"/>
    <property type="evidence" value="ECO:0007669"/>
    <property type="project" value="UniProtKB-ARBA"/>
</dbReference>
<evidence type="ECO:0000313" key="11">
    <source>
        <dbReference type="EMBL" id="KTB47468.1"/>
    </source>
</evidence>
<dbReference type="Pfam" id="PF00333">
    <property type="entry name" value="Ribosomal_S5"/>
    <property type="match status" value="1"/>
</dbReference>
<dbReference type="RefSeq" id="WP_065128665.1">
    <property type="nucleotide sequence ID" value="NZ_KQ758903.1"/>
</dbReference>
<dbReference type="FunFam" id="3.30.230.10:FF:000002">
    <property type="entry name" value="30S ribosomal protein S5"/>
    <property type="match status" value="1"/>
</dbReference>
<dbReference type="PATRIC" id="fig|1217799.6.peg.325"/>
<evidence type="ECO:0000256" key="1">
    <source>
        <dbReference type="ARBA" id="ARBA00008945"/>
    </source>
</evidence>
<dbReference type="GO" id="GO:0019843">
    <property type="term" value="F:rRNA binding"/>
    <property type="evidence" value="ECO:0007669"/>
    <property type="project" value="UniProtKB-UniRule"/>
</dbReference>
<dbReference type="PANTHER" id="PTHR48277">
    <property type="entry name" value="MITOCHONDRIAL RIBOSOMAL PROTEIN S5"/>
    <property type="match status" value="1"/>
</dbReference>
<comment type="function">
    <text evidence="8">Located at the back of the 30S subunit body where it stabilizes the conformation of the head with respect to the body.</text>
</comment>
<dbReference type="OrthoDB" id="9809045at2"/>
<dbReference type="GO" id="GO:0015935">
    <property type="term" value="C:small ribosomal subunit"/>
    <property type="evidence" value="ECO:0007669"/>
    <property type="project" value="InterPro"/>
</dbReference>
<dbReference type="InterPro" id="IPR014721">
    <property type="entry name" value="Ribsml_uS5_D2-typ_fold_subgr"/>
</dbReference>
<dbReference type="Gene3D" id="3.30.160.20">
    <property type="match status" value="1"/>
</dbReference>
<protein>
    <recommendedName>
        <fullName evidence="6 8">Small ribosomal subunit protein uS5</fullName>
    </recommendedName>
</protein>
<evidence type="ECO:0000259" key="10">
    <source>
        <dbReference type="PROSITE" id="PS50881"/>
    </source>
</evidence>
<evidence type="ECO:0000256" key="9">
    <source>
        <dbReference type="RuleBase" id="RU003823"/>
    </source>
</evidence>
<evidence type="ECO:0000256" key="6">
    <source>
        <dbReference type="ARBA" id="ARBA00035255"/>
    </source>
</evidence>
<dbReference type="Gene3D" id="3.30.230.10">
    <property type="match status" value="1"/>
</dbReference>
<dbReference type="PANTHER" id="PTHR48277:SF1">
    <property type="entry name" value="MITOCHONDRIAL RIBOSOMAL PROTEIN S5"/>
    <property type="match status" value="1"/>
</dbReference>
<evidence type="ECO:0000256" key="7">
    <source>
        <dbReference type="ARBA" id="ARBA00062000"/>
    </source>
</evidence>
<evidence type="ECO:0000313" key="12">
    <source>
        <dbReference type="Proteomes" id="UP000053947"/>
    </source>
</evidence>
<evidence type="ECO:0000256" key="8">
    <source>
        <dbReference type="HAMAP-Rule" id="MF_01307"/>
    </source>
</evidence>
<dbReference type="InterPro" id="IPR020568">
    <property type="entry name" value="Ribosomal_Su5_D2-typ_SF"/>
</dbReference>
<organism evidence="11 12">
    <name type="scientific">Dehalogenimonas alkenigignens</name>
    <dbReference type="NCBI Taxonomy" id="1217799"/>
    <lineage>
        <taxon>Bacteria</taxon>
        <taxon>Bacillati</taxon>
        <taxon>Chloroflexota</taxon>
        <taxon>Dehalococcoidia</taxon>
        <taxon>Dehalococcoidales</taxon>
        <taxon>Dehalococcoidaceae</taxon>
        <taxon>Dehalogenimonas</taxon>
    </lineage>
</organism>
<evidence type="ECO:0000256" key="4">
    <source>
        <dbReference type="ARBA" id="ARBA00022980"/>
    </source>
</evidence>
<keyword evidence="5 8" id="KW-0687">Ribonucleoprotein</keyword>
<proteinExistence type="inferred from homology"/>
<comment type="function">
    <text evidence="8">With S4 and S12 plays an important role in translational accuracy.</text>
</comment>
<feature type="domain" description="S5 DRBM" evidence="10">
    <location>
        <begin position="16"/>
        <end position="79"/>
    </location>
</feature>
<evidence type="ECO:0000256" key="5">
    <source>
        <dbReference type="ARBA" id="ARBA00023274"/>
    </source>
</evidence>
<dbReference type="STRING" id="1217799.DEALK_03130"/>
<dbReference type="Pfam" id="PF03719">
    <property type="entry name" value="Ribosomal_S5_C"/>
    <property type="match status" value="1"/>
</dbReference>
<comment type="caution">
    <text evidence="11">The sequence shown here is derived from an EMBL/GenBank/DDBJ whole genome shotgun (WGS) entry which is preliminary data.</text>
</comment>
<accession>A0A0W0GFY4</accession>
<dbReference type="Proteomes" id="UP000053947">
    <property type="component" value="Unassembled WGS sequence"/>
</dbReference>
<keyword evidence="12" id="KW-1185">Reference proteome</keyword>
<evidence type="ECO:0000256" key="3">
    <source>
        <dbReference type="ARBA" id="ARBA00022884"/>
    </source>
</evidence>
<dbReference type="InterPro" id="IPR005324">
    <property type="entry name" value="Ribosomal_uS5_C"/>
</dbReference>
<keyword evidence="4 8" id="KW-0689">Ribosomal protein</keyword>
<comment type="similarity">
    <text evidence="1 8 9">Belongs to the universal ribosomal protein uS5 family.</text>
</comment>
<dbReference type="NCBIfam" id="TIGR01021">
    <property type="entry name" value="rpsE_bact"/>
    <property type="match status" value="1"/>
</dbReference>
<dbReference type="InterPro" id="IPR013810">
    <property type="entry name" value="Ribosomal_uS5_N"/>
</dbReference>
<dbReference type="PROSITE" id="PS00585">
    <property type="entry name" value="RIBOSOMAL_S5"/>
    <property type="match status" value="1"/>
</dbReference>
<keyword evidence="2 8" id="KW-0699">rRNA-binding</keyword>
<dbReference type="GO" id="GO:0005737">
    <property type="term" value="C:cytoplasm"/>
    <property type="evidence" value="ECO:0007669"/>
    <property type="project" value="UniProtKB-ARBA"/>
</dbReference>
<dbReference type="PROSITE" id="PS50881">
    <property type="entry name" value="S5_DSRBD"/>
    <property type="match status" value="1"/>
</dbReference>
<dbReference type="InterPro" id="IPR000851">
    <property type="entry name" value="Ribosomal_uS5"/>
</dbReference>
<dbReference type="EMBL" id="LFDV01000002">
    <property type="protein sequence ID" value="KTB47468.1"/>
    <property type="molecule type" value="Genomic_DNA"/>
</dbReference>
<dbReference type="SUPFAM" id="SSF54211">
    <property type="entry name" value="Ribosomal protein S5 domain 2-like"/>
    <property type="match status" value="1"/>
</dbReference>
<comment type="subunit">
    <text evidence="7 8">Part of the 30S ribosomal subunit. Contacts proteins S4 and S8.</text>
</comment>
<dbReference type="FunFam" id="3.30.160.20:FF:000001">
    <property type="entry name" value="30S ribosomal protein S5"/>
    <property type="match status" value="1"/>
</dbReference>
<dbReference type="InterPro" id="IPR018192">
    <property type="entry name" value="Ribosomal_uS5_N_CS"/>
</dbReference>
<sequence>MVKAVISKIDAQELSLNDKLIFINRVTKVVKGGKRMAFSALVVTGDGAGHVGVGMGKAKEVPVAIAKASAIAKKNLIKVDMKGTTIHHEIRIKYGAAEVFLKPAAPGTGIIAGGSVRAVLETAGIKDILTKSMGSPNKVNVARATIAALAAVKNPADTLAKRRAGTSAEEVVGG</sequence>
<comment type="domain">
    <text evidence="8">The N-terminal domain interacts with the head of the 30S subunit; the C-terminal domain interacts with the body and contacts protein S4. The interaction surface between S4 and S5 is involved in control of translational fidelity.</text>
</comment>
<dbReference type="AlphaFoldDB" id="A0A0W0GFY4"/>
<reference evidence="11 12" key="1">
    <citation type="submission" date="2015-06" db="EMBL/GenBank/DDBJ databases">
        <title>Genome sequence of the organohalide-respiring Dehalogenimonas alkenigignens type strain (IP3-3T).</title>
        <authorList>
            <person name="Key T.A."/>
            <person name="Richmond D.P."/>
            <person name="Bowman K.S."/>
            <person name="Cho Y.-J."/>
            <person name="Chun J."/>
            <person name="da Costa M.S."/>
            <person name="Rainey F.A."/>
            <person name="Moe W.M."/>
        </authorList>
    </citation>
    <scope>NUCLEOTIDE SEQUENCE [LARGE SCALE GENOMIC DNA]</scope>
    <source>
        <strain evidence="11 12">IP3-3</strain>
    </source>
</reference>
<keyword evidence="3 8" id="KW-0694">RNA-binding</keyword>
<dbReference type="GO" id="GO:0003735">
    <property type="term" value="F:structural constituent of ribosome"/>
    <property type="evidence" value="ECO:0007669"/>
    <property type="project" value="UniProtKB-UniRule"/>
</dbReference>
<evidence type="ECO:0000256" key="2">
    <source>
        <dbReference type="ARBA" id="ARBA00022730"/>
    </source>
</evidence>
<dbReference type="SUPFAM" id="SSF54768">
    <property type="entry name" value="dsRNA-binding domain-like"/>
    <property type="match status" value="1"/>
</dbReference>
<gene>
    <name evidence="8" type="primary">rpsE</name>
    <name evidence="11" type="ORF">DEALK_03130</name>
</gene>
<dbReference type="GO" id="GO:0006412">
    <property type="term" value="P:translation"/>
    <property type="evidence" value="ECO:0007669"/>
    <property type="project" value="UniProtKB-UniRule"/>
</dbReference>